<gene>
    <name evidence="4" type="ordered locus">Pogu_1990</name>
</gene>
<protein>
    <submittedName>
        <fullName evidence="4">Aerobic-type carbon monoxide dehydrogenase, large subunit CoxL/CutL-like protein</fullName>
    </submittedName>
</protein>
<dbReference type="Proteomes" id="UP000009062">
    <property type="component" value="Chromosome"/>
</dbReference>
<keyword evidence="5" id="KW-1185">Reference proteome</keyword>
<dbReference type="GO" id="GO:0005506">
    <property type="term" value="F:iron ion binding"/>
    <property type="evidence" value="ECO:0007669"/>
    <property type="project" value="InterPro"/>
</dbReference>
<sequence length="766" mass="83943">MTYREGLRAVTGAGEYIDDVPEPAGALHMAIYRSPYPHAKIKKVDVSDVWRRGGMAFGPEDLLKVVKNPFPNALGLPIKYYPFAVGKAKFFGEPVAVVLARDKYKAADLLDYVYVDFEPLEPVASIEDALRGRALVHEELGTNVAMRRRMSFGDVESAFKNADVVEAFDFRFPRHTAMPLEPYGVLADFRGYELHAVANIQGPALYVYFIARALDIPTSKIHLQTPRDIGGSFGIKYSLYPYVVLAAAASRLASAPVKWVETRLESLAASSSNGERRGRVEIAATRDGRILAVRYQFVEEVGAYLRPPEPGALFRVHGNLNGAYDIRAVEADYTVVLTNRAPTGLNRGYGGPQFYFALERAVDELARRLGLDPLDLRMRNLITKFPVEKYGWRFYETPTGGLYPMLDYTSVVKAIEAEYRKWREEQERGRRVGVGIALVVEPSGTNLGYVDVAVEAEKRRYPHSGAGEYVTVSLDPSGVVNVFVNATNEGLGHETALAEVVARELGIDPSDVKVTYRVDTSLTWSLSSGSYSSRFAPVVASAAILAARRLREKIIELGAALLKTKRVVYEGGVVYDEADPKRRLDIRKIASAVHWDPGGLPEGIDPDLSATVFFHPPTVKAPEGDRVNSSAAYALQAHLAVVEEADGDVRLVKYVVAHDAGRILKRELLDGQLYGGVHHGVCMALYEELKYGEDASLRSLLLETYGTPDLSHFVGVEVELIHFETPVGYLPSGALGSGEGPVMGAPAAVANAVADLLKRRVSSLPV</sequence>
<dbReference type="SUPFAM" id="SSF56003">
    <property type="entry name" value="Molybdenum cofactor-binding domain"/>
    <property type="match status" value="1"/>
</dbReference>
<dbReference type="InterPro" id="IPR000674">
    <property type="entry name" value="Ald_Oxase/Xan_DH_a/b"/>
</dbReference>
<dbReference type="HOGENOM" id="CLU_001681_2_0_2"/>
<organism evidence="4 5">
    <name type="scientific">Pyrobaculum oguniense (strain DSM 13380 / JCM 10595 / TE7)</name>
    <dbReference type="NCBI Taxonomy" id="698757"/>
    <lineage>
        <taxon>Archaea</taxon>
        <taxon>Thermoproteota</taxon>
        <taxon>Thermoprotei</taxon>
        <taxon>Thermoproteales</taxon>
        <taxon>Thermoproteaceae</taxon>
        <taxon>Pyrobaculum</taxon>
    </lineage>
</organism>
<dbReference type="eggNOG" id="arCOG01167">
    <property type="taxonomic scope" value="Archaea"/>
</dbReference>
<dbReference type="InterPro" id="IPR036856">
    <property type="entry name" value="Ald_Oxase/Xan_DH_a/b_sf"/>
</dbReference>
<evidence type="ECO:0000313" key="4">
    <source>
        <dbReference type="EMBL" id="AFA40017.1"/>
    </source>
</evidence>
<dbReference type="InterPro" id="IPR008274">
    <property type="entry name" value="AldOxase/xan_DH_MoCoBD1"/>
</dbReference>
<dbReference type="AlphaFoldDB" id="H6QCP9"/>
<evidence type="ECO:0000256" key="1">
    <source>
        <dbReference type="ARBA" id="ARBA00022505"/>
    </source>
</evidence>
<dbReference type="GO" id="GO:0016491">
    <property type="term" value="F:oxidoreductase activity"/>
    <property type="evidence" value="ECO:0007669"/>
    <property type="project" value="UniProtKB-KW"/>
</dbReference>
<feature type="domain" description="Aldehyde oxidase/xanthine dehydrogenase a/b hammerhead" evidence="3">
    <location>
        <begin position="11"/>
        <end position="121"/>
    </location>
</feature>
<proteinExistence type="predicted"/>
<dbReference type="STRING" id="698757.Pogu_1990"/>
<reference evidence="4 5" key="1">
    <citation type="journal article" date="2012" name="Stand. Genomic Sci.">
        <title>Complete genome sequence of Pyrobaculum oguniense.</title>
        <authorList>
            <person name="Bernick D.L."/>
            <person name="Karplus K."/>
            <person name="Lui L.M."/>
            <person name="Coker J.K."/>
            <person name="Murphy J.N."/>
            <person name="Chan P.P."/>
            <person name="Cozen A.E."/>
            <person name="Lowe T.M."/>
        </authorList>
    </citation>
    <scope>NUCLEOTIDE SEQUENCE [LARGE SCALE GENOMIC DNA]</scope>
    <source>
        <strain evidence="4 5">TE7</strain>
    </source>
</reference>
<keyword evidence="1" id="KW-0500">Molybdenum</keyword>
<dbReference type="Pfam" id="PF01315">
    <property type="entry name" value="Ald_Xan_dh_C"/>
    <property type="match status" value="1"/>
</dbReference>
<evidence type="ECO:0000259" key="3">
    <source>
        <dbReference type="SMART" id="SM01008"/>
    </source>
</evidence>
<evidence type="ECO:0000256" key="2">
    <source>
        <dbReference type="ARBA" id="ARBA00023002"/>
    </source>
</evidence>
<dbReference type="InterPro" id="IPR046867">
    <property type="entry name" value="AldOxase/xan_DH_MoCoBD2"/>
</dbReference>
<dbReference type="Pfam" id="PF02738">
    <property type="entry name" value="MoCoBD_1"/>
    <property type="match status" value="1"/>
</dbReference>
<keyword evidence="2" id="KW-0560">Oxidoreductase</keyword>
<dbReference type="PANTHER" id="PTHR11908:SF132">
    <property type="entry name" value="ALDEHYDE OXIDASE 1-RELATED"/>
    <property type="match status" value="1"/>
</dbReference>
<dbReference type="KEGG" id="pog:Pogu_1990"/>
<evidence type="ECO:0000313" key="5">
    <source>
        <dbReference type="Proteomes" id="UP000009062"/>
    </source>
</evidence>
<name>H6QCP9_PYROT</name>
<dbReference type="InterPro" id="IPR016208">
    <property type="entry name" value="Ald_Oxase/xanthine_DH-like"/>
</dbReference>
<dbReference type="InterPro" id="IPR037165">
    <property type="entry name" value="AldOxase/xan_DH_Mopterin-bd_sf"/>
</dbReference>
<dbReference type="Gene3D" id="3.30.365.10">
    <property type="entry name" value="Aldehyde oxidase/xanthine dehydrogenase, molybdopterin binding domain"/>
    <property type="match status" value="4"/>
</dbReference>
<accession>H6QCP9</accession>
<dbReference type="SMART" id="SM01008">
    <property type="entry name" value="Ald_Xan_dh_C"/>
    <property type="match status" value="1"/>
</dbReference>
<dbReference type="EMBL" id="CP003316">
    <property type="protein sequence ID" value="AFA40017.1"/>
    <property type="molecule type" value="Genomic_DNA"/>
</dbReference>
<dbReference type="SUPFAM" id="SSF54665">
    <property type="entry name" value="CO dehydrogenase molybdoprotein N-domain-like"/>
    <property type="match status" value="1"/>
</dbReference>
<dbReference type="Gene3D" id="3.90.1170.50">
    <property type="entry name" value="Aldehyde oxidase/xanthine dehydrogenase, a/b hammerhead"/>
    <property type="match status" value="1"/>
</dbReference>
<dbReference type="PANTHER" id="PTHR11908">
    <property type="entry name" value="XANTHINE DEHYDROGENASE"/>
    <property type="match status" value="1"/>
</dbReference>
<dbReference type="Pfam" id="PF20256">
    <property type="entry name" value="MoCoBD_2"/>
    <property type="match status" value="1"/>
</dbReference>